<sequence length="153" mass="17344">MIKSIKAIVILSLLLVSELIYGNELQDDKAAITAQAKAFSQAFVAGDINTIMAIYSPNAKIVDVNQHIESDINAIRRFWAPNPDKKWQLQWHKTESTELIVDGNIASDIGYYSGLSKHPDGRQVEFGGAYVIVWRKIDGVWRMHLDMWNDIEK</sequence>
<dbReference type="Gene3D" id="3.10.450.50">
    <property type="match status" value="1"/>
</dbReference>
<comment type="caution">
    <text evidence="2">The sequence shown here is derived from an EMBL/GenBank/DDBJ whole genome shotgun (WGS) entry which is preliminary data.</text>
</comment>
<protein>
    <recommendedName>
        <fullName evidence="1">DUF4440 domain-containing protein</fullName>
    </recommendedName>
</protein>
<evidence type="ECO:0000313" key="2">
    <source>
        <dbReference type="EMBL" id="GLX77122.1"/>
    </source>
</evidence>
<dbReference type="EMBL" id="BSST01000001">
    <property type="protein sequence ID" value="GLX77122.1"/>
    <property type="molecule type" value="Genomic_DNA"/>
</dbReference>
<dbReference type="RefSeq" id="WP_284242955.1">
    <property type="nucleotide sequence ID" value="NZ_BSST01000001.1"/>
</dbReference>
<evidence type="ECO:0000259" key="1">
    <source>
        <dbReference type="Pfam" id="PF14534"/>
    </source>
</evidence>
<proteinExistence type="predicted"/>
<organism evidence="2 3">
    <name type="scientific">Thalassotalea insulae</name>
    <dbReference type="NCBI Taxonomy" id="2056778"/>
    <lineage>
        <taxon>Bacteria</taxon>
        <taxon>Pseudomonadati</taxon>
        <taxon>Pseudomonadota</taxon>
        <taxon>Gammaproteobacteria</taxon>
        <taxon>Alteromonadales</taxon>
        <taxon>Colwelliaceae</taxon>
        <taxon>Thalassotalea</taxon>
    </lineage>
</organism>
<gene>
    <name evidence="2" type="ORF">tinsulaeT_04620</name>
</gene>
<dbReference type="Proteomes" id="UP001157186">
    <property type="component" value="Unassembled WGS sequence"/>
</dbReference>
<dbReference type="SUPFAM" id="SSF54427">
    <property type="entry name" value="NTF2-like"/>
    <property type="match status" value="1"/>
</dbReference>
<evidence type="ECO:0000313" key="3">
    <source>
        <dbReference type="Proteomes" id="UP001157186"/>
    </source>
</evidence>
<name>A0ABQ6GP44_9GAMM</name>
<feature type="domain" description="DUF4440" evidence="1">
    <location>
        <begin position="32"/>
        <end position="143"/>
    </location>
</feature>
<keyword evidence="3" id="KW-1185">Reference proteome</keyword>
<dbReference type="InterPro" id="IPR027843">
    <property type="entry name" value="DUF4440"/>
</dbReference>
<dbReference type="InterPro" id="IPR032710">
    <property type="entry name" value="NTF2-like_dom_sf"/>
</dbReference>
<accession>A0ABQ6GP44</accession>
<reference evidence="2 3" key="1">
    <citation type="submission" date="2023-03" db="EMBL/GenBank/DDBJ databases">
        <title>Draft genome sequence of Thalassotalea insulae KCTC 62186T.</title>
        <authorList>
            <person name="Sawabe T."/>
        </authorList>
    </citation>
    <scope>NUCLEOTIDE SEQUENCE [LARGE SCALE GENOMIC DNA]</scope>
    <source>
        <strain evidence="2 3">KCTC 62186</strain>
    </source>
</reference>
<dbReference type="Pfam" id="PF14534">
    <property type="entry name" value="DUF4440"/>
    <property type="match status" value="1"/>
</dbReference>